<sequence>MALTASISNTPLLLPLGVLAALFLLIHITRVYWRLRHIPGPWWTRFTNLQRVLWVRTGKAHEIHLDIHKKYGDVAVLGPNMVSLADPAWINVVYPARMGVPKSAFYSTLAPYTKKGALPAVFSSRDEEVHRWLRSPIASLYSMSKVLPLESFINATIEAMSAQLDARFVDSQAPFDLAHWLQYFAFDVMGTLTFSKRYGFLEMGVDVGGMLGTIWGFMRGAAPFTQIPWLDQVWNKNAFVSMFRGPTGFSILGIVGKFVAERQAKKGDGKTVDDGLRERDMLDMFLDIQSNNALPPWTVTAWTFSNVIAGSDSTAVVMRTIFYNLLRHPHTLQRLRTELLTADAAAETGLTKPYPSYKDVCDLPYLDACILEGLRLHPPFCLPFERVVPKGGMTVGERYFPKGTIIGMSPYLVNRHKPTFGEDVESWNPERWMVAKELKARREAALLTFGAGRRVCLGRHIAMLELKKIVPALVLQYDFELRDPARFKTENFWFFRQYGMDVTVKRRV</sequence>
<feature type="transmembrane region" description="Helical" evidence="11">
    <location>
        <begin position="12"/>
        <end position="33"/>
    </location>
</feature>
<evidence type="ECO:0000256" key="10">
    <source>
        <dbReference type="RuleBase" id="RU000461"/>
    </source>
</evidence>
<dbReference type="InterPro" id="IPR036396">
    <property type="entry name" value="Cyt_P450_sf"/>
</dbReference>
<evidence type="ECO:0000256" key="4">
    <source>
        <dbReference type="ARBA" id="ARBA00022617"/>
    </source>
</evidence>
<keyword evidence="11" id="KW-0812">Transmembrane</keyword>
<proteinExistence type="inferred from homology"/>
<dbReference type="PROSITE" id="PS00086">
    <property type="entry name" value="CYTOCHROME_P450"/>
    <property type="match status" value="1"/>
</dbReference>
<evidence type="ECO:0000256" key="1">
    <source>
        <dbReference type="ARBA" id="ARBA00001971"/>
    </source>
</evidence>
<dbReference type="PRINTS" id="PR00385">
    <property type="entry name" value="P450"/>
</dbReference>
<evidence type="ECO:0000256" key="2">
    <source>
        <dbReference type="ARBA" id="ARBA00005179"/>
    </source>
</evidence>
<accession>A0A0U5GSD1</accession>
<keyword evidence="4 9" id="KW-0349">Heme</keyword>
<evidence type="ECO:0000256" key="7">
    <source>
        <dbReference type="ARBA" id="ARBA00023004"/>
    </source>
</evidence>
<dbReference type="SUPFAM" id="SSF48264">
    <property type="entry name" value="Cytochrome P450"/>
    <property type="match status" value="1"/>
</dbReference>
<reference evidence="13" key="1">
    <citation type="journal article" date="2016" name="Genome Announc.">
        <title>Draft genome sequences of fungus Aspergillus calidoustus.</title>
        <authorList>
            <person name="Horn F."/>
            <person name="Linde J."/>
            <person name="Mattern D.J."/>
            <person name="Walther G."/>
            <person name="Guthke R."/>
            <person name="Scherlach K."/>
            <person name="Martin K."/>
            <person name="Brakhage A.A."/>
            <person name="Petzke L."/>
            <person name="Valiante V."/>
        </authorList>
    </citation>
    <scope>NUCLEOTIDE SEQUENCE [LARGE SCALE GENOMIC DNA]</scope>
    <source>
        <strain evidence="13">SF006504</strain>
    </source>
</reference>
<keyword evidence="8 10" id="KW-0503">Monooxygenase</keyword>
<dbReference type="InterPro" id="IPR017972">
    <property type="entry name" value="Cyt_P450_CS"/>
</dbReference>
<dbReference type="AlphaFoldDB" id="A0A0U5GSD1"/>
<evidence type="ECO:0008006" key="14">
    <source>
        <dbReference type="Google" id="ProtNLM"/>
    </source>
</evidence>
<feature type="binding site" description="axial binding residue" evidence="9">
    <location>
        <position position="456"/>
    </location>
    <ligand>
        <name>heme</name>
        <dbReference type="ChEBI" id="CHEBI:30413"/>
    </ligand>
    <ligandPart>
        <name>Fe</name>
        <dbReference type="ChEBI" id="CHEBI:18248"/>
    </ligandPart>
</feature>
<organism evidence="12 13">
    <name type="scientific">Aspergillus calidoustus</name>
    <dbReference type="NCBI Taxonomy" id="454130"/>
    <lineage>
        <taxon>Eukaryota</taxon>
        <taxon>Fungi</taxon>
        <taxon>Dikarya</taxon>
        <taxon>Ascomycota</taxon>
        <taxon>Pezizomycotina</taxon>
        <taxon>Eurotiomycetes</taxon>
        <taxon>Eurotiomycetidae</taxon>
        <taxon>Eurotiales</taxon>
        <taxon>Aspergillaceae</taxon>
        <taxon>Aspergillus</taxon>
        <taxon>Aspergillus subgen. Nidulantes</taxon>
    </lineage>
</organism>
<dbReference type="Gene3D" id="1.10.630.10">
    <property type="entry name" value="Cytochrome P450"/>
    <property type="match status" value="1"/>
</dbReference>
<protein>
    <recommendedName>
        <fullName evidence="14">Cytochrome P450</fullName>
    </recommendedName>
</protein>
<keyword evidence="5 9" id="KW-0479">Metal-binding</keyword>
<dbReference type="GO" id="GO:0004497">
    <property type="term" value="F:monooxygenase activity"/>
    <property type="evidence" value="ECO:0007669"/>
    <property type="project" value="UniProtKB-KW"/>
</dbReference>
<evidence type="ECO:0000256" key="9">
    <source>
        <dbReference type="PIRSR" id="PIRSR602403-1"/>
    </source>
</evidence>
<dbReference type="GO" id="GO:0020037">
    <property type="term" value="F:heme binding"/>
    <property type="evidence" value="ECO:0007669"/>
    <property type="project" value="InterPro"/>
</dbReference>
<dbReference type="EMBL" id="CDMC01000006">
    <property type="protein sequence ID" value="CEN61419.1"/>
    <property type="molecule type" value="Genomic_DNA"/>
</dbReference>
<dbReference type="Pfam" id="PF00067">
    <property type="entry name" value="p450"/>
    <property type="match status" value="1"/>
</dbReference>
<keyword evidence="11" id="KW-1133">Transmembrane helix</keyword>
<dbReference type="InterPro" id="IPR050121">
    <property type="entry name" value="Cytochrome_P450_monoxygenase"/>
</dbReference>
<keyword evidence="11" id="KW-0472">Membrane</keyword>
<dbReference type="GO" id="GO:0044550">
    <property type="term" value="P:secondary metabolite biosynthetic process"/>
    <property type="evidence" value="ECO:0007669"/>
    <property type="project" value="UniProtKB-ARBA"/>
</dbReference>
<dbReference type="PANTHER" id="PTHR24305:SF175">
    <property type="entry name" value="CYTOCHROME P450 MONOOXYGENASE PKFB"/>
    <property type="match status" value="1"/>
</dbReference>
<comment type="similarity">
    <text evidence="3 10">Belongs to the cytochrome P450 family.</text>
</comment>
<evidence type="ECO:0000256" key="11">
    <source>
        <dbReference type="SAM" id="Phobius"/>
    </source>
</evidence>
<evidence type="ECO:0000256" key="5">
    <source>
        <dbReference type="ARBA" id="ARBA00022723"/>
    </source>
</evidence>
<gene>
    <name evidence="12" type="ORF">ASPCAL08073</name>
</gene>
<evidence type="ECO:0000313" key="13">
    <source>
        <dbReference type="Proteomes" id="UP000054771"/>
    </source>
</evidence>
<evidence type="ECO:0000256" key="6">
    <source>
        <dbReference type="ARBA" id="ARBA00023002"/>
    </source>
</evidence>
<keyword evidence="13" id="KW-1185">Reference proteome</keyword>
<evidence type="ECO:0000256" key="3">
    <source>
        <dbReference type="ARBA" id="ARBA00010617"/>
    </source>
</evidence>
<dbReference type="PRINTS" id="PR00465">
    <property type="entry name" value="EP450IV"/>
</dbReference>
<dbReference type="GO" id="GO:0005506">
    <property type="term" value="F:iron ion binding"/>
    <property type="evidence" value="ECO:0007669"/>
    <property type="project" value="InterPro"/>
</dbReference>
<evidence type="ECO:0000313" key="12">
    <source>
        <dbReference type="EMBL" id="CEN61419.1"/>
    </source>
</evidence>
<keyword evidence="7 9" id="KW-0408">Iron</keyword>
<keyword evidence="6 10" id="KW-0560">Oxidoreductase</keyword>
<comment type="pathway">
    <text evidence="2">Secondary metabolite biosynthesis.</text>
</comment>
<dbReference type="STRING" id="454130.A0A0U5GSD1"/>
<dbReference type="GO" id="GO:0016705">
    <property type="term" value="F:oxidoreductase activity, acting on paired donors, with incorporation or reduction of molecular oxygen"/>
    <property type="evidence" value="ECO:0007669"/>
    <property type="project" value="InterPro"/>
</dbReference>
<dbReference type="InterPro" id="IPR002403">
    <property type="entry name" value="Cyt_P450_E_grp-IV"/>
</dbReference>
<name>A0A0U5GSD1_ASPCI</name>
<evidence type="ECO:0000256" key="8">
    <source>
        <dbReference type="ARBA" id="ARBA00023033"/>
    </source>
</evidence>
<dbReference type="PANTHER" id="PTHR24305">
    <property type="entry name" value="CYTOCHROME P450"/>
    <property type="match status" value="1"/>
</dbReference>
<dbReference type="OrthoDB" id="3934656at2759"/>
<comment type="cofactor">
    <cofactor evidence="1 9">
        <name>heme</name>
        <dbReference type="ChEBI" id="CHEBI:30413"/>
    </cofactor>
</comment>
<dbReference type="Proteomes" id="UP000054771">
    <property type="component" value="Unassembled WGS sequence"/>
</dbReference>
<dbReference type="CDD" id="cd11060">
    <property type="entry name" value="CYP57A1-like"/>
    <property type="match status" value="1"/>
</dbReference>
<dbReference type="InterPro" id="IPR001128">
    <property type="entry name" value="Cyt_P450"/>
</dbReference>
<dbReference type="OMA" id="PWVINRH"/>